<accession>A0A8T0RA58</accession>
<dbReference type="EMBL" id="CM029047">
    <property type="protein sequence ID" value="KAG2582126.1"/>
    <property type="molecule type" value="Genomic_DNA"/>
</dbReference>
<feature type="chain" id="PRO_5035768317" evidence="2">
    <location>
        <begin position="27"/>
        <end position="329"/>
    </location>
</feature>
<gene>
    <name evidence="3" type="ORF">PVAP13_6KG089505</name>
</gene>
<keyword evidence="2" id="KW-0732">Signal</keyword>
<evidence type="ECO:0000313" key="3">
    <source>
        <dbReference type="EMBL" id="KAG2582126.1"/>
    </source>
</evidence>
<evidence type="ECO:0000256" key="1">
    <source>
        <dbReference type="SAM" id="MobiDB-lite"/>
    </source>
</evidence>
<dbReference type="Proteomes" id="UP000823388">
    <property type="component" value="Chromosome 6K"/>
</dbReference>
<organism evidence="3 4">
    <name type="scientific">Panicum virgatum</name>
    <name type="common">Blackwell switchgrass</name>
    <dbReference type="NCBI Taxonomy" id="38727"/>
    <lineage>
        <taxon>Eukaryota</taxon>
        <taxon>Viridiplantae</taxon>
        <taxon>Streptophyta</taxon>
        <taxon>Embryophyta</taxon>
        <taxon>Tracheophyta</taxon>
        <taxon>Spermatophyta</taxon>
        <taxon>Magnoliopsida</taxon>
        <taxon>Liliopsida</taxon>
        <taxon>Poales</taxon>
        <taxon>Poaceae</taxon>
        <taxon>PACMAD clade</taxon>
        <taxon>Panicoideae</taxon>
        <taxon>Panicodae</taxon>
        <taxon>Paniceae</taxon>
        <taxon>Panicinae</taxon>
        <taxon>Panicum</taxon>
        <taxon>Panicum sect. Hiantes</taxon>
    </lineage>
</organism>
<evidence type="ECO:0000256" key="2">
    <source>
        <dbReference type="SAM" id="SignalP"/>
    </source>
</evidence>
<feature type="region of interest" description="Disordered" evidence="1">
    <location>
        <begin position="300"/>
        <end position="329"/>
    </location>
</feature>
<name>A0A8T0RA58_PANVG</name>
<keyword evidence="4" id="KW-1185">Reference proteome</keyword>
<feature type="region of interest" description="Disordered" evidence="1">
    <location>
        <begin position="51"/>
        <end position="70"/>
    </location>
</feature>
<reference evidence="3" key="1">
    <citation type="submission" date="2020-05" db="EMBL/GenBank/DDBJ databases">
        <title>WGS assembly of Panicum virgatum.</title>
        <authorList>
            <person name="Lovell J.T."/>
            <person name="Jenkins J."/>
            <person name="Shu S."/>
            <person name="Juenger T.E."/>
            <person name="Schmutz J."/>
        </authorList>
    </citation>
    <scope>NUCLEOTIDE SEQUENCE</scope>
    <source>
        <strain evidence="3">AP13</strain>
    </source>
</reference>
<dbReference type="AlphaFoldDB" id="A0A8T0RA58"/>
<feature type="signal peptide" evidence="2">
    <location>
        <begin position="1"/>
        <end position="26"/>
    </location>
</feature>
<comment type="caution">
    <text evidence="3">The sequence shown here is derived from an EMBL/GenBank/DDBJ whole genome shotgun (WGS) entry which is preliminary data.</text>
</comment>
<proteinExistence type="predicted"/>
<protein>
    <submittedName>
        <fullName evidence="3">Uncharacterized protein</fullName>
    </submittedName>
</protein>
<sequence>MSYDPTCQSLLSLLLLPLSSSPTSLSSPTPHARRRWPELALPLAPPILLPRAGDGGASAPARGPPLLRSWPSGQISCRRQGLLTRASGPSSGSRAGITRRRRLKQGLTVWRRFGMAELMLAVWRAHPRGQAVARVLESRGSGGSHRVAAAQAGAHGAAAARAGGARARRARCSPSGQAMGHAAIERAQAGVEGVAPLPLPVNPSSTRPAARTHAAACAAGRAPPHAGGTRPCGSWMLACCGPERQLNGGSAQERQRAAEQGCDDNRQCVRARAAEQGRNGGCAQDWGSARRRLHARLGRRGAAALRGSAREKMARGRQRAGAQESAQER</sequence>
<evidence type="ECO:0000313" key="4">
    <source>
        <dbReference type="Proteomes" id="UP000823388"/>
    </source>
</evidence>